<dbReference type="EMBL" id="CAFBPZ010000023">
    <property type="protein sequence ID" value="CAB5036831.1"/>
    <property type="molecule type" value="Genomic_DNA"/>
</dbReference>
<feature type="transmembrane region" description="Helical" evidence="1">
    <location>
        <begin position="26"/>
        <end position="46"/>
    </location>
</feature>
<accession>A0A6J7S785</accession>
<evidence type="ECO:0000256" key="1">
    <source>
        <dbReference type="SAM" id="Phobius"/>
    </source>
</evidence>
<sequence length="82" mass="8589">MELLAVLVGLAVMVAPQYWLKAEVEPVVLAVLVVMAATVPVVLLAVSLRKAQLLVAAAVMVPMVAQVVLAVMVARDSEQQGP</sequence>
<protein>
    <submittedName>
        <fullName evidence="2">Unannotated protein</fullName>
    </submittedName>
</protein>
<name>A0A6J7S785_9ZZZZ</name>
<gene>
    <name evidence="2" type="ORF">UFOPK4237_00533</name>
</gene>
<keyword evidence="1" id="KW-0812">Transmembrane</keyword>
<organism evidence="2">
    <name type="scientific">freshwater metagenome</name>
    <dbReference type="NCBI Taxonomy" id="449393"/>
    <lineage>
        <taxon>unclassified sequences</taxon>
        <taxon>metagenomes</taxon>
        <taxon>ecological metagenomes</taxon>
    </lineage>
</organism>
<keyword evidence="1" id="KW-0472">Membrane</keyword>
<proteinExistence type="predicted"/>
<evidence type="ECO:0000313" key="2">
    <source>
        <dbReference type="EMBL" id="CAB5036831.1"/>
    </source>
</evidence>
<reference evidence="2" key="1">
    <citation type="submission" date="2020-05" db="EMBL/GenBank/DDBJ databases">
        <authorList>
            <person name="Chiriac C."/>
            <person name="Salcher M."/>
            <person name="Ghai R."/>
            <person name="Kavagutti S V."/>
        </authorList>
    </citation>
    <scope>NUCLEOTIDE SEQUENCE</scope>
</reference>
<dbReference type="AlphaFoldDB" id="A0A6J7S785"/>
<keyword evidence="1" id="KW-1133">Transmembrane helix</keyword>
<feature type="transmembrane region" description="Helical" evidence="1">
    <location>
        <begin position="53"/>
        <end position="74"/>
    </location>
</feature>